<dbReference type="eggNOG" id="KOG0017">
    <property type="taxonomic scope" value="Eukaryota"/>
</dbReference>
<dbReference type="GO" id="GO:0016787">
    <property type="term" value="F:hydrolase activity"/>
    <property type="evidence" value="ECO:0007669"/>
    <property type="project" value="UniProtKB-KW"/>
</dbReference>
<evidence type="ECO:0000256" key="7">
    <source>
        <dbReference type="ARBA" id="ARBA00022918"/>
    </source>
</evidence>
<protein>
    <recommendedName>
        <fullName evidence="11">Integrase catalytic domain-containing protein</fullName>
    </recommendedName>
</protein>
<keyword evidence="2" id="KW-0479">Metal-binding</keyword>
<dbReference type="GO" id="GO:0046872">
    <property type="term" value="F:metal ion binding"/>
    <property type="evidence" value="ECO:0007669"/>
    <property type="project" value="UniProtKB-KW"/>
</dbReference>
<keyword evidence="5" id="KW-0460">Magnesium</keyword>
<evidence type="ECO:0000256" key="8">
    <source>
        <dbReference type="ARBA" id="ARBA00022932"/>
    </source>
</evidence>
<keyword evidence="3" id="KW-0255">Endonuclease</keyword>
<evidence type="ECO:0000256" key="2">
    <source>
        <dbReference type="ARBA" id="ARBA00022723"/>
    </source>
</evidence>
<dbReference type="SUPFAM" id="SSF53098">
    <property type="entry name" value="Ribonuclease H-like"/>
    <property type="match status" value="1"/>
</dbReference>
<dbReference type="InterPro" id="IPR039537">
    <property type="entry name" value="Retrotran_Ty1/copia-like"/>
</dbReference>
<dbReference type="GO" id="GO:0003887">
    <property type="term" value="F:DNA-directed DNA polymerase activity"/>
    <property type="evidence" value="ECO:0007669"/>
    <property type="project" value="UniProtKB-KW"/>
</dbReference>
<proteinExistence type="predicted"/>
<evidence type="ECO:0008006" key="11">
    <source>
        <dbReference type="Google" id="ProtNLM"/>
    </source>
</evidence>
<dbReference type="GO" id="GO:0003964">
    <property type="term" value="F:RNA-directed DNA polymerase activity"/>
    <property type="evidence" value="ECO:0007669"/>
    <property type="project" value="UniProtKB-KW"/>
</dbReference>
<evidence type="ECO:0000256" key="9">
    <source>
        <dbReference type="ARBA" id="ARBA00023172"/>
    </source>
</evidence>
<dbReference type="InterPro" id="IPR012337">
    <property type="entry name" value="RNaseH-like_sf"/>
</dbReference>
<dbReference type="PANTHER" id="PTHR42648">
    <property type="entry name" value="TRANSPOSASE, PUTATIVE-RELATED"/>
    <property type="match status" value="1"/>
</dbReference>
<dbReference type="Gene3D" id="3.30.420.10">
    <property type="entry name" value="Ribonuclease H-like superfamily/Ribonuclease H"/>
    <property type="match status" value="1"/>
</dbReference>
<dbReference type="GO" id="GO:0006310">
    <property type="term" value="P:DNA recombination"/>
    <property type="evidence" value="ECO:0007669"/>
    <property type="project" value="UniProtKB-KW"/>
</dbReference>
<dbReference type="GO" id="GO:0004519">
    <property type="term" value="F:endonuclease activity"/>
    <property type="evidence" value="ECO:0007669"/>
    <property type="project" value="UniProtKB-KW"/>
</dbReference>
<sequence length="97" mass="10940">MSFSAQSESKAKEPLDIVHSDICGKINSKSLSGAEYFLTLIHGKTRFVWVYVLKRKSDVFSTFCEWKASVNGLQEEALKFCERIMDGSLLLTSLKNT</sequence>
<keyword evidence="4" id="KW-0378">Hydrolase</keyword>
<keyword evidence="8" id="KW-0548">Nucleotidyltransferase</keyword>
<keyword evidence="7" id="KW-0695">RNA-directed DNA polymerase</keyword>
<reference evidence="10" key="1">
    <citation type="submission" date="2017-05" db="UniProtKB">
        <authorList>
            <consortium name="EnsemblMetazoa"/>
        </authorList>
    </citation>
    <scope>IDENTIFICATION</scope>
</reference>
<evidence type="ECO:0000256" key="1">
    <source>
        <dbReference type="ARBA" id="ARBA00022722"/>
    </source>
</evidence>
<evidence type="ECO:0000256" key="4">
    <source>
        <dbReference type="ARBA" id="ARBA00022801"/>
    </source>
</evidence>
<dbReference type="InParanoid" id="A0A1X7U610"/>
<evidence type="ECO:0000256" key="3">
    <source>
        <dbReference type="ARBA" id="ARBA00022759"/>
    </source>
</evidence>
<dbReference type="GO" id="GO:0003676">
    <property type="term" value="F:nucleic acid binding"/>
    <property type="evidence" value="ECO:0007669"/>
    <property type="project" value="InterPro"/>
</dbReference>
<keyword evidence="8" id="KW-0808">Transferase</keyword>
<evidence type="ECO:0000313" key="10">
    <source>
        <dbReference type="EnsemblMetazoa" id="Aqu2.1.22896_001"/>
    </source>
</evidence>
<organism evidence="10">
    <name type="scientific">Amphimedon queenslandica</name>
    <name type="common">Sponge</name>
    <dbReference type="NCBI Taxonomy" id="400682"/>
    <lineage>
        <taxon>Eukaryota</taxon>
        <taxon>Metazoa</taxon>
        <taxon>Porifera</taxon>
        <taxon>Demospongiae</taxon>
        <taxon>Heteroscleromorpha</taxon>
        <taxon>Haplosclerida</taxon>
        <taxon>Niphatidae</taxon>
        <taxon>Amphimedon</taxon>
    </lineage>
</organism>
<evidence type="ECO:0000256" key="5">
    <source>
        <dbReference type="ARBA" id="ARBA00022842"/>
    </source>
</evidence>
<evidence type="ECO:0000256" key="6">
    <source>
        <dbReference type="ARBA" id="ARBA00022908"/>
    </source>
</evidence>
<keyword evidence="9" id="KW-0233">DNA recombination</keyword>
<dbReference type="GO" id="GO:0015074">
    <property type="term" value="P:DNA integration"/>
    <property type="evidence" value="ECO:0007669"/>
    <property type="project" value="UniProtKB-KW"/>
</dbReference>
<dbReference type="InterPro" id="IPR036397">
    <property type="entry name" value="RNaseH_sf"/>
</dbReference>
<keyword evidence="1" id="KW-0540">Nuclease</keyword>
<keyword evidence="6" id="KW-0229">DNA integration</keyword>
<dbReference type="EnsemblMetazoa" id="Aqu2.1.22896_001">
    <property type="protein sequence ID" value="Aqu2.1.22896_001"/>
    <property type="gene ID" value="Aqu2.1.22896"/>
</dbReference>
<name>A0A1X7U610_AMPQE</name>
<keyword evidence="8" id="KW-0239">DNA-directed DNA polymerase</keyword>
<accession>A0A1X7U610</accession>
<dbReference type="PANTHER" id="PTHR42648:SF11">
    <property type="entry name" value="TRANSPOSON TY4-P GAG-POL POLYPROTEIN"/>
    <property type="match status" value="1"/>
</dbReference>
<dbReference type="AlphaFoldDB" id="A0A1X7U610"/>